<name>A0A108UD81_9GAMM</name>
<dbReference type="EMBL" id="JAJA02000001">
    <property type="protein sequence ID" value="KWS07034.1"/>
    <property type="molecule type" value="Genomic_DNA"/>
</dbReference>
<evidence type="ECO:0000313" key="2">
    <source>
        <dbReference type="Proteomes" id="UP000023435"/>
    </source>
</evidence>
<organism evidence="1 2">
    <name type="scientific">Lysobacter capsici AZ78</name>
    <dbReference type="NCBI Taxonomy" id="1444315"/>
    <lineage>
        <taxon>Bacteria</taxon>
        <taxon>Pseudomonadati</taxon>
        <taxon>Pseudomonadota</taxon>
        <taxon>Gammaproteobacteria</taxon>
        <taxon>Lysobacterales</taxon>
        <taxon>Lysobacteraceae</taxon>
        <taxon>Lysobacter</taxon>
    </lineage>
</organism>
<sequence length="63" mass="6295">MKGGHGRFLIVAREGFARVCPQSATRQACSNGPGTAAERQGACVLASCGADGTVTMSRGVVAA</sequence>
<comment type="caution">
    <text evidence="1">The sequence shown here is derived from an EMBL/GenBank/DDBJ whole genome shotgun (WGS) entry which is preliminary data.</text>
</comment>
<reference evidence="1 2" key="1">
    <citation type="journal article" date="2014" name="Genome Announc.">
        <title>Draft Genome Sequence of Lysobacter capsici AZ78, a Bacterium Antagonistic to Plant-Pathogenic Oomycetes.</title>
        <authorList>
            <person name="Puopolo G."/>
            <person name="Sonego P."/>
            <person name="Engelen K."/>
            <person name="Pertot I."/>
        </authorList>
    </citation>
    <scope>NUCLEOTIDE SEQUENCE [LARGE SCALE GENOMIC DNA]</scope>
    <source>
        <strain evidence="1 2">AZ78</strain>
    </source>
</reference>
<dbReference type="AlphaFoldDB" id="A0A108UD81"/>
<protein>
    <submittedName>
        <fullName evidence="1">Uncharacterized protein</fullName>
    </submittedName>
</protein>
<proteinExistence type="predicted"/>
<dbReference type="Proteomes" id="UP000023435">
    <property type="component" value="Unassembled WGS sequence"/>
</dbReference>
<evidence type="ECO:0000313" key="1">
    <source>
        <dbReference type="EMBL" id="KWS07034.1"/>
    </source>
</evidence>
<accession>A0A108UD81</accession>
<gene>
    <name evidence="1" type="ORF">AZ78_4594</name>
</gene>
<keyword evidence="2" id="KW-1185">Reference proteome</keyword>